<name>A0A1Z5HRH8_9FIRM</name>
<dbReference type="AlphaFoldDB" id="A0A1Z5HRH8"/>
<feature type="domain" description="YknX-like C-terminal permuted SH3-like" evidence="6">
    <location>
        <begin position="347"/>
        <end position="403"/>
    </location>
</feature>
<dbReference type="GO" id="GO:0022857">
    <property type="term" value="F:transmembrane transporter activity"/>
    <property type="evidence" value="ECO:0007669"/>
    <property type="project" value="InterPro"/>
</dbReference>
<organism evidence="7 8">
    <name type="scientific">Calderihabitans maritimus</name>
    <dbReference type="NCBI Taxonomy" id="1246530"/>
    <lineage>
        <taxon>Bacteria</taxon>
        <taxon>Bacillati</taxon>
        <taxon>Bacillota</taxon>
        <taxon>Clostridia</taxon>
        <taxon>Neomoorellales</taxon>
        <taxon>Calderihabitantaceae</taxon>
        <taxon>Calderihabitans</taxon>
    </lineage>
</organism>
<dbReference type="Gene3D" id="2.40.30.170">
    <property type="match status" value="1"/>
</dbReference>
<dbReference type="PRINTS" id="PR01490">
    <property type="entry name" value="RTXTOXIND"/>
</dbReference>
<feature type="coiled-coil region" evidence="4">
    <location>
        <begin position="94"/>
        <end position="225"/>
    </location>
</feature>
<accession>A0A1Z5HRH8</accession>
<dbReference type="Pfam" id="PF25989">
    <property type="entry name" value="YknX_C"/>
    <property type="match status" value="1"/>
</dbReference>
<dbReference type="Gene3D" id="1.10.287.470">
    <property type="entry name" value="Helix hairpin bin"/>
    <property type="match status" value="3"/>
</dbReference>
<keyword evidence="3 4" id="KW-0175">Coiled coil</keyword>
<dbReference type="SUPFAM" id="SSF111369">
    <property type="entry name" value="HlyD-like secretion proteins"/>
    <property type="match status" value="3"/>
</dbReference>
<evidence type="ECO:0000256" key="1">
    <source>
        <dbReference type="ARBA" id="ARBA00004196"/>
    </source>
</evidence>
<evidence type="ECO:0000259" key="6">
    <source>
        <dbReference type="Pfam" id="PF25989"/>
    </source>
</evidence>
<dbReference type="NCBIfam" id="TIGR01730">
    <property type="entry name" value="RND_mfp"/>
    <property type="match status" value="1"/>
</dbReference>
<evidence type="ECO:0000256" key="2">
    <source>
        <dbReference type="ARBA" id="ARBA00009477"/>
    </source>
</evidence>
<evidence type="ECO:0000256" key="4">
    <source>
        <dbReference type="SAM" id="Coils"/>
    </source>
</evidence>
<dbReference type="GO" id="GO:0030313">
    <property type="term" value="C:cell envelope"/>
    <property type="evidence" value="ECO:0007669"/>
    <property type="project" value="UniProtKB-SubCell"/>
</dbReference>
<comment type="caution">
    <text evidence="7">The sequence shown here is derived from an EMBL/GenBank/DDBJ whole genome shotgun (WGS) entry which is preliminary data.</text>
</comment>
<dbReference type="Proteomes" id="UP000197032">
    <property type="component" value="Unassembled WGS sequence"/>
</dbReference>
<evidence type="ECO:0000313" key="7">
    <source>
        <dbReference type="EMBL" id="GAW92048.1"/>
    </source>
</evidence>
<protein>
    <submittedName>
        <fullName evidence="7">RND family efflux transporter MFP subunit</fullName>
    </submittedName>
</protein>
<evidence type="ECO:0000256" key="3">
    <source>
        <dbReference type="ARBA" id="ARBA00023054"/>
    </source>
</evidence>
<comment type="similarity">
    <text evidence="2">Belongs to the membrane fusion protein (MFP) (TC 8.A.1) family.</text>
</comment>
<keyword evidence="8" id="KW-1185">Reference proteome</keyword>
<dbReference type="Gene3D" id="2.40.420.20">
    <property type="match status" value="1"/>
</dbReference>
<evidence type="ECO:0000313" key="8">
    <source>
        <dbReference type="Proteomes" id="UP000197032"/>
    </source>
</evidence>
<dbReference type="InterPro" id="IPR059052">
    <property type="entry name" value="HH_YbhG-like"/>
</dbReference>
<reference evidence="8" key="1">
    <citation type="journal article" date="2017" name="Appl. Environ. Microbiol.">
        <title>Genomic analysis of Calderihabitans maritimus KKC1, a thermophilic hydrogenogenic carboxydotrophic bacterium isolated from marine sediment.</title>
        <authorList>
            <person name="Omae K."/>
            <person name="Yoneda Y."/>
            <person name="Fukuyama Y."/>
            <person name="Yoshida T."/>
            <person name="Sako Y."/>
        </authorList>
    </citation>
    <scope>NUCLEOTIDE SEQUENCE [LARGE SCALE GENOMIC DNA]</scope>
    <source>
        <strain evidence="8">KKC1</strain>
    </source>
</reference>
<dbReference type="InterPro" id="IPR050465">
    <property type="entry name" value="UPF0194_transport"/>
</dbReference>
<dbReference type="EMBL" id="BDGJ01000043">
    <property type="protein sequence ID" value="GAW92048.1"/>
    <property type="molecule type" value="Genomic_DNA"/>
</dbReference>
<dbReference type="Pfam" id="PF25881">
    <property type="entry name" value="HH_YBHG"/>
    <property type="match status" value="1"/>
</dbReference>
<feature type="domain" description="YbhG-like alpha-helical hairpin" evidence="5">
    <location>
        <begin position="93"/>
        <end position="219"/>
    </location>
</feature>
<dbReference type="InterPro" id="IPR058637">
    <property type="entry name" value="YknX-like_C"/>
</dbReference>
<dbReference type="Gene3D" id="2.40.50.100">
    <property type="match status" value="2"/>
</dbReference>
<comment type="subcellular location">
    <subcellularLocation>
        <location evidence="1">Cell envelope</location>
    </subcellularLocation>
</comment>
<dbReference type="InterPro" id="IPR006143">
    <property type="entry name" value="RND_pump_MFP"/>
</dbReference>
<sequence>MMLGMRKKVKVLGGVILVFLFSGLLFAWHHGKKVEVEVVEVTRGPLRSIVEATGTVRAVNQNVVVSEISAKVKKVWVKEGDRVKEGQVLLEFDDSELRRQLERAKAAVKFFQAQLEQIQAGARQEEVTQARALVSQAEAAYEQSRQQLVRLRQLFEQQAVSRQQLEEAETNFKIAQEELIRARAQLNLLQEGAQQEALEAAAAQLEQAKAELALLQLNLSRARVLSPISGTVLKKMVTVGTFVPVGTELFVIGDPSRLEILALIHQEDMAGIQVGERVEIEFDSGPERRKIEGWVKKISPAAETQVSSLGLRQAVVPVTVGVNETEGLLPGYRVELNFITADREDVLLVPEDALFEENQNHKVLVVEEGIAQSRLVKIGGTDGNLVEVISGLKEGELVVLDPEKVPAERVSVRVDRKIRL</sequence>
<dbReference type="OrthoDB" id="9812676at2"/>
<gene>
    <name evidence="7" type="ORF">KKC1_12080</name>
</gene>
<proteinExistence type="inferred from homology"/>
<dbReference type="PANTHER" id="PTHR32347">
    <property type="entry name" value="EFFLUX SYSTEM COMPONENT YKNX-RELATED"/>
    <property type="match status" value="1"/>
</dbReference>
<dbReference type="GO" id="GO:0016020">
    <property type="term" value="C:membrane"/>
    <property type="evidence" value="ECO:0007669"/>
    <property type="project" value="InterPro"/>
</dbReference>
<dbReference type="RefSeq" id="WP_088553486.1">
    <property type="nucleotide sequence ID" value="NZ_BDGJ01000043.1"/>
</dbReference>
<evidence type="ECO:0000259" key="5">
    <source>
        <dbReference type="Pfam" id="PF25881"/>
    </source>
</evidence>